<evidence type="ECO:0000313" key="3">
    <source>
        <dbReference type="Proteomes" id="UP000053477"/>
    </source>
</evidence>
<feature type="compositionally biased region" description="Polar residues" evidence="1">
    <location>
        <begin position="14"/>
        <end position="24"/>
    </location>
</feature>
<evidence type="ECO:0000313" key="2">
    <source>
        <dbReference type="EMBL" id="KLO09071.1"/>
    </source>
</evidence>
<dbReference type="Proteomes" id="UP000053477">
    <property type="component" value="Unassembled WGS sequence"/>
</dbReference>
<name>A0A0H2RW98_9AGAM</name>
<keyword evidence="3" id="KW-1185">Reference proteome</keyword>
<protein>
    <submittedName>
        <fullName evidence="2">Uncharacterized protein</fullName>
    </submittedName>
</protein>
<dbReference type="InParanoid" id="A0A0H2RW98"/>
<reference evidence="2 3" key="1">
    <citation type="submission" date="2015-04" db="EMBL/GenBank/DDBJ databases">
        <title>Complete genome sequence of Schizopora paradoxa KUC8140, a cosmopolitan wood degrader in East Asia.</title>
        <authorList>
            <consortium name="DOE Joint Genome Institute"/>
            <person name="Min B."/>
            <person name="Park H."/>
            <person name="Jang Y."/>
            <person name="Kim J.-J."/>
            <person name="Kim K.H."/>
            <person name="Pangilinan J."/>
            <person name="Lipzen A."/>
            <person name="Riley R."/>
            <person name="Grigoriev I.V."/>
            <person name="Spatafora J.W."/>
            <person name="Choi I.-G."/>
        </authorList>
    </citation>
    <scope>NUCLEOTIDE SEQUENCE [LARGE SCALE GENOMIC DNA]</scope>
    <source>
        <strain evidence="2 3">KUC8140</strain>
    </source>
</reference>
<feature type="region of interest" description="Disordered" evidence="1">
    <location>
        <begin position="1"/>
        <end position="252"/>
    </location>
</feature>
<dbReference type="AlphaFoldDB" id="A0A0H2RW98"/>
<feature type="compositionally biased region" description="Basic and acidic residues" evidence="1">
    <location>
        <begin position="143"/>
        <end position="153"/>
    </location>
</feature>
<organism evidence="2 3">
    <name type="scientific">Schizopora paradoxa</name>
    <dbReference type="NCBI Taxonomy" id="27342"/>
    <lineage>
        <taxon>Eukaryota</taxon>
        <taxon>Fungi</taxon>
        <taxon>Dikarya</taxon>
        <taxon>Basidiomycota</taxon>
        <taxon>Agaricomycotina</taxon>
        <taxon>Agaricomycetes</taxon>
        <taxon>Hymenochaetales</taxon>
        <taxon>Schizoporaceae</taxon>
        <taxon>Schizopora</taxon>
    </lineage>
</organism>
<accession>A0A0H2RW98</accession>
<feature type="compositionally biased region" description="Polar residues" evidence="1">
    <location>
        <begin position="221"/>
        <end position="235"/>
    </location>
</feature>
<dbReference type="EMBL" id="KQ086067">
    <property type="protein sequence ID" value="KLO09071.1"/>
    <property type="molecule type" value="Genomic_DNA"/>
</dbReference>
<gene>
    <name evidence="2" type="ORF">SCHPADRAFT_582346</name>
</gene>
<evidence type="ECO:0000256" key="1">
    <source>
        <dbReference type="SAM" id="MobiDB-lite"/>
    </source>
</evidence>
<feature type="compositionally biased region" description="Polar residues" evidence="1">
    <location>
        <begin position="86"/>
        <end position="104"/>
    </location>
</feature>
<feature type="compositionally biased region" description="Acidic residues" evidence="1">
    <location>
        <begin position="194"/>
        <end position="203"/>
    </location>
</feature>
<proteinExistence type="predicted"/>
<sequence>MSVGGGYRSEMLGLSNSSTTSKNKVWTKEPTKISQPINKVGNPFDRMSSNPVRERVLVPTGPESRPAKKARLAGLKFNKISKGDTSKTSPFCKQPSTSGPNPASTVEILDPDEGESFLASTSMLSEKSEDELNIRSGPDASNDDIRMLDDSEVRGNNSRPSRGERILPDDGPSTARLREKTRMQNGDASITIPDSDEIEEVDPPTESIPPSNKRKRHPTPNGETSFKNVNVSQRKAQFEARDQPVAGPSRLPDVKHFELSRVAKMKGKNNSVRYSFFATSIPL</sequence>